<name>A0A2P2QVF7_RHIMU</name>
<dbReference type="AlphaFoldDB" id="A0A2P2QVF7"/>
<reference evidence="1" key="1">
    <citation type="submission" date="2018-02" db="EMBL/GenBank/DDBJ databases">
        <title>Rhizophora mucronata_Transcriptome.</title>
        <authorList>
            <person name="Meera S.P."/>
            <person name="Sreeshan A."/>
            <person name="Augustine A."/>
        </authorList>
    </citation>
    <scope>NUCLEOTIDE SEQUENCE</scope>
    <source>
        <tissue evidence="1">Leaf</tissue>
    </source>
</reference>
<accession>A0A2P2QVF7</accession>
<dbReference type="EMBL" id="GGEC01090461">
    <property type="protein sequence ID" value="MBX70945.1"/>
    <property type="molecule type" value="Transcribed_RNA"/>
</dbReference>
<sequence>MIFFFFFWWVQRVFLGSRRSRRLC</sequence>
<organism evidence="1">
    <name type="scientific">Rhizophora mucronata</name>
    <name type="common">Asiatic mangrove</name>
    <dbReference type="NCBI Taxonomy" id="61149"/>
    <lineage>
        <taxon>Eukaryota</taxon>
        <taxon>Viridiplantae</taxon>
        <taxon>Streptophyta</taxon>
        <taxon>Embryophyta</taxon>
        <taxon>Tracheophyta</taxon>
        <taxon>Spermatophyta</taxon>
        <taxon>Magnoliopsida</taxon>
        <taxon>eudicotyledons</taxon>
        <taxon>Gunneridae</taxon>
        <taxon>Pentapetalae</taxon>
        <taxon>rosids</taxon>
        <taxon>fabids</taxon>
        <taxon>Malpighiales</taxon>
        <taxon>Rhizophoraceae</taxon>
        <taxon>Rhizophora</taxon>
    </lineage>
</organism>
<protein>
    <submittedName>
        <fullName evidence="1">Uncharacterized protein MANES_11G024900</fullName>
    </submittedName>
</protein>
<evidence type="ECO:0000313" key="1">
    <source>
        <dbReference type="EMBL" id="MBX70945.1"/>
    </source>
</evidence>
<proteinExistence type="predicted"/>